<dbReference type="Gene3D" id="2.60.40.1120">
    <property type="entry name" value="Carboxypeptidase-like, regulatory domain"/>
    <property type="match status" value="1"/>
</dbReference>
<evidence type="ECO:0000256" key="10">
    <source>
        <dbReference type="ARBA" id="ARBA00023077"/>
    </source>
</evidence>
<dbReference type="InterPro" id="IPR039426">
    <property type="entry name" value="TonB-dep_rcpt-like"/>
</dbReference>
<dbReference type="InterPro" id="IPR000531">
    <property type="entry name" value="Beta-barrel_TonB"/>
</dbReference>
<keyword evidence="7 16" id="KW-0732">Signal</keyword>
<evidence type="ECO:0000256" key="7">
    <source>
        <dbReference type="ARBA" id="ARBA00022729"/>
    </source>
</evidence>
<dbReference type="FunFam" id="2.40.170.20:FF:000005">
    <property type="entry name" value="TonB-dependent siderophore receptor"/>
    <property type="match status" value="1"/>
</dbReference>
<dbReference type="Gene3D" id="2.170.130.10">
    <property type="entry name" value="TonB-dependent receptor, plug domain"/>
    <property type="match status" value="1"/>
</dbReference>
<reference evidence="19 20" key="1">
    <citation type="journal article" date="2012" name="Stand. Genomic Sci.">
        <title>Complete genome sequence of Terriglobus saanensis type strain SP1PR4(T), an Acidobacteria from tundra soil.</title>
        <authorList>
            <person name="Rawat S.R."/>
            <person name="Mannisto M.K."/>
            <person name="Starovoytov V."/>
            <person name="Goodwin L."/>
            <person name="Nolan M."/>
            <person name="Hauser L."/>
            <person name="Land M."/>
            <person name="Davenport K.W."/>
            <person name="Woyke T."/>
            <person name="Haggblom M.M."/>
        </authorList>
    </citation>
    <scope>NUCLEOTIDE SEQUENCE</scope>
    <source>
        <strain evidence="20">ATCC BAA-1853 / DSM 23119 / SP1PR4</strain>
    </source>
</reference>
<dbReference type="SUPFAM" id="SSF49464">
    <property type="entry name" value="Carboxypeptidase regulatory domain-like"/>
    <property type="match status" value="1"/>
</dbReference>
<dbReference type="Pfam" id="PF13620">
    <property type="entry name" value="CarboxypepD_reg"/>
    <property type="match status" value="1"/>
</dbReference>
<proteinExistence type="inferred from homology"/>
<evidence type="ECO:0000256" key="8">
    <source>
        <dbReference type="ARBA" id="ARBA00023004"/>
    </source>
</evidence>
<dbReference type="GO" id="GO:0038023">
    <property type="term" value="F:signaling receptor activity"/>
    <property type="evidence" value="ECO:0007669"/>
    <property type="project" value="InterPro"/>
</dbReference>
<dbReference type="Proteomes" id="UP000006844">
    <property type="component" value="Chromosome"/>
</dbReference>
<dbReference type="KEGG" id="tsa:AciPR4_2218"/>
<sequence length="795" mass="86488">MAAPRTCAFYLYGLILLALSSVSQAQQVAGPSVESVCSGEKITVDLSIADAQSASIPGAQVTLTCGETSVSGTTDGSGTAHFNVPSGSYVLRTQASGFDVKETKVQIAASAGSEHFDVTMNVQGHKEDVTVSATNGSLVSATDIGTRTETALRDVPQSLQIVSRQVLDQQQARSMNDVLRNVAGVTIPWTSGGRYESITIRGFTTMNQFKDGFRNDPSSNRAPIELSNVERVEVLKGPSSMVFGRLDPSGVVNVVTRAPTSNRTFNANYQGGSFGYRQLNLDWTGPLNQSKSVLYRLTLSGLDTKSFRNYAFTQKLFVAPAVTWILNPTLTVRFYSEFLIQNSVNDQGLVAVGTRPANIPINRYLGDPKLIAPDRQGKVGVSVDKAIGSHWVLRSYERSSVGISIYNSRTAQSLAADNRTLTLNDSYSEQNFQTHYWINEAVGRVKTGPINHTILGGFQLDREINPNNAKAGVATPKIDIYTPNYAALPVRVLATSLSNNADGSYGGFYAQDQIELLRNLKLTLGTRYDIAKNITDTYSSARGTFVPHVSGRNTAWSPRTGLVYQPRENISLYATYAKSFLPQIGTDFFSTPFAPTRGELKETGIRFSSPSQRYVATVAAFNIKQTNVLTTDPAHTSYSVTVGQQRSKGIETDTTFQLTPEWNIIAGYAYDIPQVTKDNTYAVGAFLAGAPRHAGNFWTHYTLSHGDLKGLGVGAGIFGSGKRYGDLANTYLTPGYARVDMNASYARTVRDTSRLSINFNVQNMGDRRYFEGGSTRLRVAPGAPRTYIGSITWTR</sequence>
<evidence type="ECO:0000256" key="3">
    <source>
        <dbReference type="ARBA" id="ARBA00022448"/>
    </source>
</evidence>
<evidence type="ECO:0000256" key="4">
    <source>
        <dbReference type="ARBA" id="ARBA00022452"/>
    </source>
</evidence>
<keyword evidence="10 15" id="KW-0798">TonB box</keyword>
<evidence type="ECO:0000256" key="13">
    <source>
        <dbReference type="ARBA" id="ARBA00023237"/>
    </source>
</evidence>
<feature type="chain" id="PRO_5003228785" evidence="16">
    <location>
        <begin position="26"/>
        <end position="795"/>
    </location>
</feature>
<keyword evidence="13 14" id="KW-0998">Cell outer membrane</keyword>
<keyword evidence="6 14" id="KW-0812">Transmembrane</keyword>
<dbReference type="GO" id="GO:0015891">
    <property type="term" value="P:siderophore transport"/>
    <property type="evidence" value="ECO:0007669"/>
    <property type="project" value="InterPro"/>
</dbReference>
<dbReference type="EMBL" id="CP002467">
    <property type="protein sequence ID" value="ADV83020.1"/>
    <property type="molecule type" value="Genomic_DNA"/>
</dbReference>
<organism evidence="19 20">
    <name type="scientific">Terriglobus saanensis (strain ATCC BAA-1853 / DSM 23119 / SP1PR4)</name>
    <dbReference type="NCBI Taxonomy" id="401053"/>
    <lineage>
        <taxon>Bacteria</taxon>
        <taxon>Pseudomonadati</taxon>
        <taxon>Acidobacteriota</taxon>
        <taxon>Terriglobia</taxon>
        <taxon>Terriglobales</taxon>
        <taxon>Acidobacteriaceae</taxon>
        <taxon>Terriglobus</taxon>
    </lineage>
</organism>
<evidence type="ECO:0000259" key="18">
    <source>
        <dbReference type="Pfam" id="PF07715"/>
    </source>
</evidence>
<dbReference type="InterPro" id="IPR036942">
    <property type="entry name" value="Beta-barrel_TonB_sf"/>
</dbReference>
<protein>
    <submittedName>
        <fullName evidence="19">TonB-dependent siderophore receptor</fullName>
    </submittedName>
</protein>
<dbReference type="Pfam" id="PF07715">
    <property type="entry name" value="Plug"/>
    <property type="match status" value="1"/>
</dbReference>
<dbReference type="PROSITE" id="PS52016">
    <property type="entry name" value="TONB_DEPENDENT_REC_3"/>
    <property type="match status" value="1"/>
</dbReference>
<comment type="similarity">
    <text evidence="2 14 15">Belongs to the TonB-dependent receptor family.</text>
</comment>
<keyword evidence="3 14" id="KW-0813">Transport</keyword>
<dbReference type="Gene3D" id="2.40.170.20">
    <property type="entry name" value="TonB-dependent receptor, beta-barrel domain"/>
    <property type="match status" value="1"/>
</dbReference>
<dbReference type="PANTHER" id="PTHR32552">
    <property type="entry name" value="FERRICHROME IRON RECEPTOR-RELATED"/>
    <property type="match status" value="1"/>
</dbReference>
<gene>
    <name evidence="19" type="ordered locus">AciPR4_2218</name>
</gene>
<dbReference type="AlphaFoldDB" id="E8UX57"/>
<dbReference type="Pfam" id="PF00593">
    <property type="entry name" value="TonB_dep_Rec_b-barrel"/>
    <property type="match status" value="1"/>
</dbReference>
<keyword evidence="4 14" id="KW-1134">Transmembrane beta strand</keyword>
<dbReference type="RefSeq" id="WP_013568753.1">
    <property type="nucleotide sequence ID" value="NC_014963.1"/>
</dbReference>
<dbReference type="STRING" id="401053.AciPR4_2218"/>
<feature type="signal peptide" evidence="16">
    <location>
        <begin position="1"/>
        <end position="25"/>
    </location>
</feature>
<dbReference type="GO" id="GO:0015344">
    <property type="term" value="F:siderophore uptake transmembrane transporter activity"/>
    <property type="evidence" value="ECO:0007669"/>
    <property type="project" value="TreeGrafter"/>
</dbReference>
<dbReference type="PANTHER" id="PTHR32552:SF68">
    <property type="entry name" value="FERRICHROME OUTER MEMBRANE TRANSPORTER_PHAGE RECEPTOR"/>
    <property type="match status" value="1"/>
</dbReference>
<evidence type="ECO:0000259" key="17">
    <source>
        <dbReference type="Pfam" id="PF00593"/>
    </source>
</evidence>
<keyword evidence="11 14" id="KW-0472">Membrane</keyword>
<dbReference type="GO" id="GO:0009279">
    <property type="term" value="C:cell outer membrane"/>
    <property type="evidence" value="ECO:0007669"/>
    <property type="project" value="UniProtKB-SubCell"/>
</dbReference>
<evidence type="ECO:0000256" key="15">
    <source>
        <dbReference type="RuleBase" id="RU003357"/>
    </source>
</evidence>
<keyword evidence="20" id="KW-1185">Reference proteome</keyword>
<keyword evidence="9" id="KW-0406">Ion transport</keyword>
<evidence type="ECO:0000256" key="5">
    <source>
        <dbReference type="ARBA" id="ARBA00022496"/>
    </source>
</evidence>
<feature type="domain" description="TonB-dependent receptor plug" evidence="18">
    <location>
        <begin position="152"/>
        <end position="251"/>
    </location>
</feature>
<keyword evidence="8" id="KW-0408">Iron</keyword>
<evidence type="ECO:0000256" key="1">
    <source>
        <dbReference type="ARBA" id="ARBA00004571"/>
    </source>
</evidence>
<dbReference type="InterPro" id="IPR037066">
    <property type="entry name" value="Plug_dom_sf"/>
</dbReference>
<keyword evidence="12 19" id="KW-0675">Receptor</keyword>
<evidence type="ECO:0000256" key="9">
    <source>
        <dbReference type="ARBA" id="ARBA00023065"/>
    </source>
</evidence>
<accession>E8UX57</accession>
<evidence type="ECO:0000256" key="2">
    <source>
        <dbReference type="ARBA" id="ARBA00009810"/>
    </source>
</evidence>
<evidence type="ECO:0000256" key="6">
    <source>
        <dbReference type="ARBA" id="ARBA00022692"/>
    </source>
</evidence>
<dbReference type="eggNOG" id="COG4773">
    <property type="taxonomic scope" value="Bacteria"/>
</dbReference>
<dbReference type="HOGENOM" id="CLU_008287_9_4_0"/>
<keyword evidence="5" id="KW-0410">Iron transport</keyword>
<dbReference type="InterPro" id="IPR010105">
    <property type="entry name" value="TonB_sidphr_rcpt"/>
</dbReference>
<evidence type="ECO:0000313" key="19">
    <source>
        <dbReference type="EMBL" id="ADV83020.1"/>
    </source>
</evidence>
<evidence type="ECO:0000256" key="12">
    <source>
        <dbReference type="ARBA" id="ARBA00023170"/>
    </source>
</evidence>
<evidence type="ECO:0000256" key="16">
    <source>
        <dbReference type="SAM" id="SignalP"/>
    </source>
</evidence>
<feature type="domain" description="TonB-dependent receptor-like beta-barrel" evidence="17">
    <location>
        <begin position="331"/>
        <end position="763"/>
    </location>
</feature>
<dbReference type="CDD" id="cd01347">
    <property type="entry name" value="ligand_gated_channel"/>
    <property type="match status" value="1"/>
</dbReference>
<comment type="subcellular location">
    <subcellularLocation>
        <location evidence="1 14">Cell outer membrane</location>
        <topology evidence="1 14">Multi-pass membrane protein</topology>
    </subcellularLocation>
</comment>
<evidence type="ECO:0000256" key="14">
    <source>
        <dbReference type="PROSITE-ProRule" id="PRU01360"/>
    </source>
</evidence>
<dbReference type="InterPro" id="IPR012910">
    <property type="entry name" value="Plug_dom"/>
</dbReference>
<evidence type="ECO:0000313" key="20">
    <source>
        <dbReference type="Proteomes" id="UP000006844"/>
    </source>
</evidence>
<dbReference type="InterPro" id="IPR008969">
    <property type="entry name" value="CarboxyPept-like_regulatory"/>
</dbReference>
<dbReference type="OrthoDB" id="127311at2"/>
<dbReference type="NCBIfam" id="TIGR01783">
    <property type="entry name" value="TonB-siderophor"/>
    <property type="match status" value="1"/>
</dbReference>
<dbReference type="SUPFAM" id="SSF56935">
    <property type="entry name" value="Porins"/>
    <property type="match status" value="1"/>
</dbReference>
<name>E8UX57_TERSS</name>
<dbReference type="FunFam" id="2.170.130.10:FF:000001">
    <property type="entry name" value="Catecholate siderophore TonB-dependent receptor"/>
    <property type="match status" value="1"/>
</dbReference>
<evidence type="ECO:0000256" key="11">
    <source>
        <dbReference type="ARBA" id="ARBA00023136"/>
    </source>
</evidence>